<dbReference type="Pfam" id="PF00854">
    <property type="entry name" value="PTR2"/>
    <property type="match status" value="1"/>
</dbReference>
<evidence type="ECO:0000256" key="3">
    <source>
        <dbReference type="ARBA" id="ARBA00022692"/>
    </source>
</evidence>
<dbReference type="AlphaFoldDB" id="A0AAW0EN11"/>
<evidence type="ECO:0000256" key="2">
    <source>
        <dbReference type="ARBA" id="ARBA00005982"/>
    </source>
</evidence>
<comment type="subcellular location">
    <subcellularLocation>
        <location evidence="1">Membrane</location>
        <topology evidence="1">Multi-pass membrane protein</topology>
    </subcellularLocation>
</comment>
<reference evidence="7 8" key="1">
    <citation type="journal article" date="2021" name="MBio">
        <title>A New Model Trypanosomatid, Novymonas esmeraldas: Genomic Perception of Its 'Candidatus Pandoraea novymonadis' Endosymbiont.</title>
        <authorList>
            <person name="Zakharova A."/>
            <person name="Saura A."/>
            <person name="Butenko A."/>
            <person name="Podesvova L."/>
            <person name="Warmusova S."/>
            <person name="Kostygov A.Y."/>
            <person name="Nenarokova A."/>
            <person name="Lukes J."/>
            <person name="Opperdoes F.R."/>
            <person name="Yurchenko V."/>
        </authorList>
    </citation>
    <scope>NUCLEOTIDE SEQUENCE [LARGE SCALE GENOMIC DNA]</scope>
    <source>
        <strain evidence="7 8">E262AT.01</strain>
    </source>
</reference>
<evidence type="ECO:0000313" key="8">
    <source>
        <dbReference type="Proteomes" id="UP001430356"/>
    </source>
</evidence>
<feature type="transmembrane region" description="Helical" evidence="6">
    <location>
        <begin position="563"/>
        <end position="583"/>
    </location>
</feature>
<organism evidence="7 8">
    <name type="scientific">Novymonas esmeraldas</name>
    <dbReference type="NCBI Taxonomy" id="1808958"/>
    <lineage>
        <taxon>Eukaryota</taxon>
        <taxon>Discoba</taxon>
        <taxon>Euglenozoa</taxon>
        <taxon>Kinetoplastea</taxon>
        <taxon>Metakinetoplastina</taxon>
        <taxon>Trypanosomatida</taxon>
        <taxon>Trypanosomatidae</taxon>
        <taxon>Novymonas</taxon>
    </lineage>
</organism>
<feature type="transmembrane region" description="Helical" evidence="6">
    <location>
        <begin position="604"/>
        <end position="625"/>
    </location>
</feature>
<protein>
    <submittedName>
        <fullName evidence="7">POT family</fullName>
    </submittedName>
</protein>
<feature type="transmembrane region" description="Helical" evidence="6">
    <location>
        <begin position="110"/>
        <end position="129"/>
    </location>
</feature>
<dbReference type="GO" id="GO:0016020">
    <property type="term" value="C:membrane"/>
    <property type="evidence" value="ECO:0007669"/>
    <property type="project" value="UniProtKB-SubCell"/>
</dbReference>
<proteinExistence type="inferred from homology"/>
<name>A0AAW0EN11_9TRYP</name>
<evidence type="ECO:0000256" key="6">
    <source>
        <dbReference type="SAM" id="Phobius"/>
    </source>
</evidence>
<evidence type="ECO:0000256" key="5">
    <source>
        <dbReference type="ARBA" id="ARBA00023136"/>
    </source>
</evidence>
<evidence type="ECO:0000313" key="7">
    <source>
        <dbReference type="EMBL" id="KAK7194734.1"/>
    </source>
</evidence>
<dbReference type="EMBL" id="JAECZO010000041">
    <property type="protein sequence ID" value="KAK7194734.1"/>
    <property type="molecule type" value="Genomic_DNA"/>
</dbReference>
<dbReference type="InterPro" id="IPR000109">
    <property type="entry name" value="POT_fam"/>
</dbReference>
<dbReference type="PANTHER" id="PTHR11654">
    <property type="entry name" value="OLIGOPEPTIDE TRANSPORTER-RELATED"/>
    <property type="match status" value="1"/>
</dbReference>
<gene>
    <name evidence="7" type="ORF">NESM_000393200</name>
</gene>
<dbReference type="Proteomes" id="UP001430356">
    <property type="component" value="Unassembled WGS sequence"/>
</dbReference>
<keyword evidence="8" id="KW-1185">Reference proteome</keyword>
<keyword evidence="3 6" id="KW-0812">Transmembrane</keyword>
<keyword evidence="5 6" id="KW-0472">Membrane</keyword>
<dbReference type="InterPro" id="IPR036259">
    <property type="entry name" value="MFS_trans_sf"/>
</dbReference>
<feature type="transmembrane region" description="Helical" evidence="6">
    <location>
        <begin position="310"/>
        <end position="331"/>
    </location>
</feature>
<accession>A0AAW0EN11</accession>
<feature type="transmembrane region" description="Helical" evidence="6">
    <location>
        <begin position="43"/>
        <end position="66"/>
    </location>
</feature>
<dbReference type="Gene3D" id="1.20.1250.20">
    <property type="entry name" value="MFS general substrate transporter like domains"/>
    <property type="match status" value="1"/>
</dbReference>
<feature type="transmembrane region" description="Helical" evidence="6">
    <location>
        <begin position="631"/>
        <end position="651"/>
    </location>
</feature>
<dbReference type="SUPFAM" id="SSF103473">
    <property type="entry name" value="MFS general substrate transporter"/>
    <property type="match status" value="2"/>
</dbReference>
<comment type="caution">
    <text evidence="7">The sequence shown here is derived from an EMBL/GenBank/DDBJ whole genome shotgun (WGS) entry which is preliminary data.</text>
</comment>
<evidence type="ECO:0000256" key="1">
    <source>
        <dbReference type="ARBA" id="ARBA00004141"/>
    </source>
</evidence>
<dbReference type="GO" id="GO:0022857">
    <property type="term" value="F:transmembrane transporter activity"/>
    <property type="evidence" value="ECO:0007669"/>
    <property type="project" value="InterPro"/>
</dbReference>
<sequence length="655" mass="69485">MSTFLGLPGSVWAVLGIECVERLGYYAVSFSLFTYCTVMLRTGPAVANALINVIYIFIPASAFLASGVADSRVGRPRVLAVSMAVYATSLLLLCLSATPPLYSAFPLSPQWGSLALFALSLVGFSVGYGSMKVCTNPIMADCVVLHYRNAVVQLPTTDDGEDTEVTAPALAAAANIDDLSAPAAPSSPAASREDAICGTDASTGEVSKDSITPYGSTMSTKATTAAAAAAAALVEAAPNTADTHATAAAAAAPSFLEEAEVKMVLSRLFVYAYWVANVGGLVGSFVAPLLRNLESRRLERDDVEYTTGYYYSFLLAALSVGLGGVFLYACFSWLPQNAPAPNFVLVRVVSLALRNRWAVATGRARVVMVVVGDVASGPKSWLDYASATLEPVPGVVGGVGVGGGGVPASRPVILGDNDGSGGSECATPAEFDCHASTWVEDCRATLHVCKTFIALPIYWLICNQFSTNLMYQAAALDLSPSIPKELFNNINTVTMLVFLTLWDRWLLPHVLRHRVPSARLRIVVGFACMCVSMLWCAFLQGAIASRGYYVGEDSYILREGEQALSAGWLVMPYVLQGFASAFVDPTVMEAAYRDAPERMKGTVMGLYWVASSASGFLGLLLSPVMRPENATALFFSFAVAQAAVSVLFLIVNRSR</sequence>
<feature type="transmembrane region" description="Helical" evidence="6">
    <location>
        <begin position="522"/>
        <end position="543"/>
    </location>
</feature>
<comment type="similarity">
    <text evidence="2">Belongs to the major facilitator superfamily. Proton-dependent oligopeptide transporter (POT/PTR) (TC 2.A.17) family.</text>
</comment>
<feature type="transmembrane region" description="Helical" evidence="6">
    <location>
        <begin position="78"/>
        <end position="98"/>
    </location>
</feature>
<evidence type="ECO:0000256" key="4">
    <source>
        <dbReference type="ARBA" id="ARBA00022989"/>
    </source>
</evidence>
<keyword evidence="4 6" id="KW-1133">Transmembrane helix</keyword>
<feature type="transmembrane region" description="Helical" evidence="6">
    <location>
        <begin position="268"/>
        <end position="290"/>
    </location>
</feature>